<name>T0RWF3_SAPDV</name>
<dbReference type="PANTHER" id="PTHR43102">
    <property type="entry name" value="SLR1143 PROTEIN"/>
    <property type="match status" value="1"/>
</dbReference>
<evidence type="ECO:0000256" key="4">
    <source>
        <dbReference type="PROSITE-ProRule" id="PRU00091"/>
    </source>
</evidence>
<dbReference type="OMA" id="HIDSHKY"/>
<dbReference type="CDD" id="cd00065">
    <property type="entry name" value="FYVE_like_SF"/>
    <property type="match status" value="1"/>
</dbReference>
<dbReference type="InterPro" id="IPR011011">
    <property type="entry name" value="Znf_FYVE_PHD"/>
</dbReference>
<dbReference type="Pfam" id="PF01590">
    <property type="entry name" value="GAF"/>
    <property type="match status" value="1"/>
</dbReference>
<feature type="domain" description="FYVE-type" evidence="6">
    <location>
        <begin position="23"/>
        <end position="84"/>
    </location>
</feature>
<dbReference type="InterPro" id="IPR013083">
    <property type="entry name" value="Znf_RING/FYVE/PHD"/>
</dbReference>
<protein>
    <recommendedName>
        <fullName evidence="6">FYVE-type domain-containing protein</fullName>
    </recommendedName>
</protein>
<dbReference type="Gene3D" id="3.30.450.40">
    <property type="match status" value="1"/>
</dbReference>
<dbReference type="VEuPathDB" id="FungiDB:SDRG_07986"/>
<evidence type="ECO:0000256" key="2">
    <source>
        <dbReference type="ARBA" id="ARBA00022771"/>
    </source>
</evidence>
<dbReference type="RefSeq" id="XP_008612073.1">
    <property type="nucleotide sequence ID" value="XM_008613851.1"/>
</dbReference>
<dbReference type="InterPro" id="IPR017455">
    <property type="entry name" value="Znf_FYVE-rel"/>
</dbReference>
<dbReference type="Gene3D" id="3.30.40.10">
    <property type="entry name" value="Zinc/RING finger domain, C3HC4 (zinc finger)"/>
    <property type="match status" value="1"/>
</dbReference>
<evidence type="ECO:0000313" key="8">
    <source>
        <dbReference type="Proteomes" id="UP000030762"/>
    </source>
</evidence>
<dbReference type="Pfam" id="PF01363">
    <property type="entry name" value="FYVE"/>
    <property type="match status" value="1"/>
</dbReference>
<dbReference type="GO" id="GO:0008270">
    <property type="term" value="F:zinc ion binding"/>
    <property type="evidence" value="ECO:0007669"/>
    <property type="project" value="UniProtKB-KW"/>
</dbReference>
<dbReference type="GeneID" id="19948713"/>
<evidence type="ECO:0000313" key="7">
    <source>
        <dbReference type="EMBL" id="EQC34667.1"/>
    </source>
</evidence>
<dbReference type="PROSITE" id="PS50178">
    <property type="entry name" value="ZF_FYVE"/>
    <property type="match status" value="1"/>
</dbReference>
<evidence type="ECO:0000259" key="6">
    <source>
        <dbReference type="PROSITE" id="PS50178"/>
    </source>
</evidence>
<gene>
    <name evidence="7" type="ORF">SDRG_07986</name>
</gene>
<dbReference type="SMART" id="SM00064">
    <property type="entry name" value="FYVE"/>
    <property type="match status" value="1"/>
</dbReference>
<reference evidence="7 8" key="1">
    <citation type="submission" date="2012-04" db="EMBL/GenBank/DDBJ databases">
        <title>The Genome Sequence of Saprolegnia declina VS20.</title>
        <authorList>
            <consortium name="The Broad Institute Genome Sequencing Platform"/>
            <person name="Russ C."/>
            <person name="Nusbaum C."/>
            <person name="Tyler B."/>
            <person name="van West P."/>
            <person name="Dieguez-Uribeondo J."/>
            <person name="de Bruijn I."/>
            <person name="Tripathy S."/>
            <person name="Jiang R."/>
            <person name="Young S.K."/>
            <person name="Zeng Q."/>
            <person name="Gargeya S."/>
            <person name="Fitzgerald M."/>
            <person name="Haas B."/>
            <person name="Abouelleil A."/>
            <person name="Alvarado L."/>
            <person name="Arachchi H.M."/>
            <person name="Berlin A."/>
            <person name="Chapman S.B."/>
            <person name="Goldberg J."/>
            <person name="Griggs A."/>
            <person name="Gujja S."/>
            <person name="Hansen M."/>
            <person name="Howarth C."/>
            <person name="Imamovic A."/>
            <person name="Larimer J."/>
            <person name="McCowen C."/>
            <person name="Montmayeur A."/>
            <person name="Murphy C."/>
            <person name="Neiman D."/>
            <person name="Pearson M."/>
            <person name="Priest M."/>
            <person name="Roberts A."/>
            <person name="Saif S."/>
            <person name="Shea T."/>
            <person name="Sisk P."/>
            <person name="Sykes S."/>
            <person name="Wortman J."/>
            <person name="Nusbaum C."/>
            <person name="Birren B."/>
        </authorList>
    </citation>
    <scope>NUCLEOTIDE SEQUENCE [LARGE SCALE GENOMIC DNA]</scope>
    <source>
        <strain evidence="7 8">VS20</strain>
    </source>
</reference>
<dbReference type="OrthoDB" id="67194at2759"/>
<dbReference type="AlphaFoldDB" id="T0RWF3"/>
<dbReference type="eggNOG" id="ENOG502T1XY">
    <property type="taxonomic scope" value="Eukaryota"/>
</dbReference>
<dbReference type="InterPro" id="IPR029016">
    <property type="entry name" value="GAF-like_dom_sf"/>
</dbReference>
<feature type="compositionally biased region" description="Polar residues" evidence="5">
    <location>
        <begin position="497"/>
        <end position="510"/>
    </location>
</feature>
<keyword evidence="3" id="KW-0862">Zinc</keyword>
<dbReference type="InParanoid" id="T0RWF3"/>
<dbReference type="EMBL" id="JH767154">
    <property type="protein sequence ID" value="EQC34667.1"/>
    <property type="molecule type" value="Genomic_DNA"/>
</dbReference>
<evidence type="ECO:0000256" key="5">
    <source>
        <dbReference type="SAM" id="MobiDB-lite"/>
    </source>
</evidence>
<sequence>MPLKTGHPIFVEQLRPQYTWVPNATRSVCYLCKRRFGLFRHKKNCRVCGEVVCSSCTQKKQSVILDVTGFTKTRVCFACIVACTLPPAGSSIADRHQVHPMDTNQHDCVPRGSLIRTSSHGKHRQLHHALVPHPAHGPTIRAENGAILRQSYIHLTPKAWDYEHFGNNFVDTARKTETRPTSIRYSDILGKGKGPIKLLESEKGSPTSDETRNTLVLQPALPQPLLVADTKATGSSPPTTPHSMVLHLQHDMTYGYPLDFDWDFAWPKPPTVAFEKQRLDELFNFDILDGKQEDVLDIICDLAAQRLEAPLAAVSFIDHDHQYFKASTGWRIADVPRNQAFCAHVLRIKAPLAVNDTRLDARFDQNPLVTGPHAVRSYLSAPILSPVSHLVLGTVFIMDTKARTFSSAQIDTIERLAVAAASHIDSHKYHSKMTTVAAPVVGATDKPTVAEAKAAATIEVPTETATTAAKDKGMAVMLQGLLQKTTQTQQEVATRGSAMSHTSSEAFEVD</sequence>
<evidence type="ECO:0000256" key="3">
    <source>
        <dbReference type="ARBA" id="ARBA00022833"/>
    </source>
</evidence>
<dbReference type="SMART" id="SM00065">
    <property type="entry name" value="GAF"/>
    <property type="match status" value="1"/>
</dbReference>
<evidence type="ECO:0000256" key="1">
    <source>
        <dbReference type="ARBA" id="ARBA00022723"/>
    </source>
</evidence>
<feature type="region of interest" description="Disordered" evidence="5">
    <location>
        <begin position="488"/>
        <end position="510"/>
    </location>
</feature>
<dbReference type="SUPFAM" id="SSF57903">
    <property type="entry name" value="FYVE/PHD zinc finger"/>
    <property type="match status" value="1"/>
</dbReference>
<dbReference type="Proteomes" id="UP000030762">
    <property type="component" value="Unassembled WGS sequence"/>
</dbReference>
<organism evidence="7 8">
    <name type="scientific">Saprolegnia diclina (strain VS20)</name>
    <dbReference type="NCBI Taxonomy" id="1156394"/>
    <lineage>
        <taxon>Eukaryota</taxon>
        <taxon>Sar</taxon>
        <taxon>Stramenopiles</taxon>
        <taxon>Oomycota</taxon>
        <taxon>Saprolegniomycetes</taxon>
        <taxon>Saprolegniales</taxon>
        <taxon>Saprolegniaceae</taxon>
        <taxon>Saprolegnia</taxon>
    </lineage>
</organism>
<dbReference type="InterPro" id="IPR000306">
    <property type="entry name" value="Znf_FYVE"/>
</dbReference>
<accession>T0RWF3</accession>
<dbReference type="PANTHER" id="PTHR43102:SF2">
    <property type="entry name" value="GAF DOMAIN-CONTAINING PROTEIN"/>
    <property type="match status" value="1"/>
</dbReference>
<dbReference type="InterPro" id="IPR003018">
    <property type="entry name" value="GAF"/>
</dbReference>
<keyword evidence="2 4" id="KW-0863">Zinc-finger</keyword>
<dbReference type="SUPFAM" id="SSF55781">
    <property type="entry name" value="GAF domain-like"/>
    <property type="match status" value="1"/>
</dbReference>
<keyword evidence="8" id="KW-1185">Reference proteome</keyword>
<keyword evidence="1" id="KW-0479">Metal-binding</keyword>
<proteinExistence type="predicted"/>